<keyword evidence="2" id="KW-0456">Lyase</keyword>
<dbReference type="Gene3D" id="3.20.20.210">
    <property type="match status" value="1"/>
</dbReference>
<dbReference type="RefSeq" id="WP_062282024.1">
    <property type="nucleotide sequence ID" value="NZ_LTBC01000002.1"/>
</dbReference>
<dbReference type="Proteomes" id="UP000075670">
    <property type="component" value="Unassembled WGS sequence"/>
</dbReference>
<evidence type="ECO:0000313" key="2">
    <source>
        <dbReference type="EMBL" id="KYH33113.1"/>
    </source>
</evidence>
<accession>A0A151B002</accession>
<feature type="domain" description="Uroporphyrinogen decarboxylase (URO-D)" evidence="1">
    <location>
        <begin position="98"/>
        <end position="345"/>
    </location>
</feature>
<gene>
    <name evidence="2" type="primary">hemE_5</name>
    <name evidence="2" type="ORF">MOMUL_08920</name>
</gene>
<dbReference type="PANTHER" id="PTHR47099">
    <property type="entry name" value="METHYLCOBAMIDE:COM METHYLTRANSFERASE MTBA"/>
    <property type="match status" value="1"/>
</dbReference>
<organism evidence="2 3">
    <name type="scientific">Moorella mulderi DSM 14980</name>
    <dbReference type="NCBI Taxonomy" id="1122241"/>
    <lineage>
        <taxon>Bacteria</taxon>
        <taxon>Bacillati</taxon>
        <taxon>Bacillota</taxon>
        <taxon>Clostridia</taxon>
        <taxon>Neomoorellales</taxon>
        <taxon>Neomoorellaceae</taxon>
        <taxon>Neomoorella</taxon>
    </lineage>
</organism>
<reference evidence="2 3" key="1">
    <citation type="submission" date="2016-02" db="EMBL/GenBank/DDBJ databases">
        <title>Genome sequence of Moorella mulderi DSM 14980.</title>
        <authorList>
            <person name="Poehlein A."/>
            <person name="Daniel R."/>
        </authorList>
    </citation>
    <scope>NUCLEOTIDE SEQUENCE [LARGE SCALE GENOMIC DNA]</scope>
    <source>
        <strain evidence="2 3">DSM 14980</strain>
    </source>
</reference>
<dbReference type="GO" id="GO:0006779">
    <property type="term" value="P:porphyrin-containing compound biosynthetic process"/>
    <property type="evidence" value="ECO:0007669"/>
    <property type="project" value="InterPro"/>
</dbReference>
<dbReference type="InterPro" id="IPR038071">
    <property type="entry name" value="UROD/MetE-like_sf"/>
</dbReference>
<name>A0A151B002_9FIRM</name>
<dbReference type="Pfam" id="PF01208">
    <property type="entry name" value="URO-D"/>
    <property type="match status" value="1"/>
</dbReference>
<dbReference type="PANTHER" id="PTHR47099:SF1">
    <property type="entry name" value="METHYLCOBAMIDE:COM METHYLTRANSFERASE MTBA"/>
    <property type="match status" value="1"/>
</dbReference>
<protein>
    <submittedName>
        <fullName evidence="2">Uroporphyrinogen decarboxylase</fullName>
        <ecNumber evidence="2">4.1.1.37</ecNumber>
    </submittedName>
</protein>
<dbReference type="GO" id="GO:0004853">
    <property type="term" value="F:uroporphyrinogen decarboxylase activity"/>
    <property type="evidence" value="ECO:0007669"/>
    <property type="project" value="UniProtKB-EC"/>
</dbReference>
<dbReference type="OrthoDB" id="9813603at2"/>
<sequence>MKLSHKERVLRSIARKEIDHLPIQIEFTPAALDKVTKAWGVPNNEEYLIERLDNHLVYAYLNDPFGKIRKRIFTPEEKILYDEWGVGWDTQQEGTFIAYHPLANLEKYKDYQFPDPYSPDLMDFAKETVAKYAGEYLVPSYQVTCLFERAWALRGFENFLMDMILNRDFAEELLEKITDYQVEIAKRYVETGVNCGRTGDDYGGQNTLLMSPNLWREMIKPRLARIWAVYKEAGLPVIHHTCGDVRLILDDLVDMGLDILHPVQPQAMPIEELAQRYGKNLTFYGGISTQVTLPFGTPEEVRHEVKRCIEVLGAYGSYIIAPSIQISSEVPMANIEALIQAVEDYKAGKL</sequence>
<dbReference type="EMBL" id="LTBC01000002">
    <property type="protein sequence ID" value="KYH33113.1"/>
    <property type="molecule type" value="Genomic_DNA"/>
</dbReference>
<dbReference type="PATRIC" id="fig|1122241.3.peg.939"/>
<proteinExistence type="predicted"/>
<evidence type="ECO:0000259" key="1">
    <source>
        <dbReference type="Pfam" id="PF01208"/>
    </source>
</evidence>
<dbReference type="SUPFAM" id="SSF51726">
    <property type="entry name" value="UROD/MetE-like"/>
    <property type="match status" value="1"/>
</dbReference>
<evidence type="ECO:0000313" key="3">
    <source>
        <dbReference type="Proteomes" id="UP000075670"/>
    </source>
</evidence>
<comment type="caution">
    <text evidence="2">The sequence shown here is derived from an EMBL/GenBank/DDBJ whole genome shotgun (WGS) entry which is preliminary data.</text>
</comment>
<keyword evidence="3" id="KW-1185">Reference proteome</keyword>
<dbReference type="InterPro" id="IPR000257">
    <property type="entry name" value="Uroporphyrinogen_deCOase"/>
</dbReference>
<dbReference type="AlphaFoldDB" id="A0A151B002"/>
<dbReference type="InterPro" id="IPR052024">
    <property type="entry name" value="Methanogen_methyltrans"/>
</dbReference>
<dbReference type="EC" id="4.1.1.37" evidence="2"/>